<accession>A0ABM8I583</accession>
<dbReference type="EMBL" id="AP027742">
    <property type="protein sequence ID" value="BDZ78267.1"/>
    <property type="molecule type" value="Genomic_DNA"/>
</dbReference>
<organism evidence="1 2">
    <name type="scientific">Claveliimonas bilis</name>
    <dbReference type="NCBI Taxonomy" id="3028070"/>
    <lineage>
        <taxon>Bacteria</taxon>
        <taxon>Bacillati</taxon>
        <taxon>Bacillota</taxon>
        <taxon>Clostridia</taxon>
        <taxon>Lachnospirales</taxon>
        <taxon>Lachnospiraceae</taxon>
        <taxon>Claveliimonas</taxon>
    </lineage>
</organism>
<dbReference type="InterPro" id="IPR015067">
    <property type="entry name" value="DUF1893_TM1506-like"/>
</dbReference>
<gene>
    <name evidence="1" type="ORF">Lac1_24500</name>
</gene>
<dbReference type="InterPro" id="IPR037081">
    <property type="entry name" value="Hyp_TM1506"/>
</dbReference>
<dbReference type="Gene3D" id="3.40.140.30">
    <property type="entry name" value="Hypothetical protein TM1506"/>
    <property type="match status" value="1"/>
</dbReference>
<dbReference type="Pfam" id="PF08973">
    <property type="entry name" value="TM1506"/>
    <property type="match status" value="1"/>
</dbReference>
<keyword evidence="2" id="KW-1185">Reference proteome</keyword>
<protein>
    <submittedName>
        <fullName evidence="1">TonB-dependent receptor</fullName>
    </submittedName>
</protein>
<keyword evidence="1" id="KW-0675">Receptor</keyword>
<dbReference type="Proteomes" id="UP001305815">
    <property type="component" value="Chromosome"/>
</dbReference>
<evidence type="ECO:0000313" key="1">
    <source>
        <dbReference type="EMBL" id="BDZ78267.1"/>
    </source>
</evidence>
<proteinExistence type="predicted"/>
<sequence>MSSDLRRAVEILDKSRYTCVLCRGEQILTTEKRGVLPLVEWLEAGEDLKGFSAADKVVGKGAAFLYVMAGVKEVYASVMSEKAAALLSDYGIDGFCGQKVDRIRNRQGTGNCPMEEATKDIESPEKAWEVIRQTLKRLAAGK</sequence>
<dbReference type="RefSeq" id="WP_256193642.1">
    <property type="nucleotide sequence ID" value="NZ_AP027742.1"/>
</dbReference>
<reference evidence="2" key="1">
    <citation type="journal article" date="2023" name="Int. J. Syst. Evol. Microbiol.">
        <title>Claveliimonas bilis gen. nov., sp. nov., deoxycholic acid-producing bacteria isolated from human faeces, and reclassification of Sellimonas monacensis Zenner et al. 2021 as Claveliimonas monacensis comb. nov.</title>
        <authorList>
            <person name="Hisatomi A."/>
            <person name="Kastawa N.W.E.P.G."/>
            <person name="Song I."/>
            <person name="Ohkuma M."/>
            <person name="Fukiya S."/>
            <person name="Sakamoto M."/>
        </authorList>
    </citation>
    <scope>NUCLEOTIDE SEQUENCE [LARGE SCALE GENOMIC DNA]</scope>
    <source>
        <strain evidence="2">12BBH14</strain>
    </source>
</reference>
<dbReference type="SUPFAM" id="SSF53927">
    <property type="entry name" value="Cytidine deaminase-like"/>
    <property type="match status" value="1"/>
</dbReference>
<evidence type="ECO:0000313" key="2">
    <source>
        <dbReference type="Proteomes" id="UP001305815"/>
    </source>
</evidence>
<dbReference type="InterPro" id="IPR016193">
    <property type="entry name" value="Cytidine_deaminase-like"/>
</dbReference>
<name>A0ABM8I583_9FIRM</name>